<gene>
    <name evidence="1" type="ORF">QAD02_002386</name>
</gene>
<protein>
    <submittedName>
        <fullName evidence="1">Uncharacterized protein</fullName>
    </submittedName>
</protein>
<keyword evidence="2" id="KW-1185">Reference proteome</keyword>
<proteinExistence type="predicted"/>
<evidence type="ECO:0000313" key="1">
    <source>
        <dbReference type="EMBL" id="KAJ8671127.1"/>
    </source>
</evidence>
<dbReference type="Proteomes" id="UP001239111">
    <property type="component" value="Chromosome 3"/>
</dbReference>
<evidence type="ECO:0000313" key="2">
    <source>
        <dbReference type="Proteomes" id="UP001239111"/>
    </source>
</evidence>
<reference evidence="1" key="1">
    <citation type="submission" date="2023-04" db="EMBL/GenBank/DDBJ databases">
        <title>A chromosome-level genome assembly of the parasitoid wasp Eretmocerus hayati.</title>
        <authorList>
            <person name="Zhong Y."/>
            <person name="Liu S."/>
            <person name="Liu Y."/>
        </authorList>
    </citation>
    <scope>NUCLEOTIDE SEQUENCE</scope>
    <source>
        <strain evidence="1">ZJU_SS_LIU_2023</strain>
    </source>
</reference>
<name>A0ACC2NLM9_9HYME</name>
<accession>A0ACC2NLM9</accession>
<sequence>MSTSKQSLDSGVRKSFILGLVESCQENYENISKLWSLVGLNNVPGKYSVDLKVANLLAGIMAHGAAFPCTWCYAPRGCLWKECPDVRTIGNIEEIFSLWEKPGSIKASCKKFKNCIHEPIFAGNPEEPVINSILLPQLHFFGSYKHCVRAFTQEYAPDCNGMG</sequence>
<dbReference type="EMBL" id="CM056743">
    <property type="protein sequence ID" value="KAJ8671127.1"/>
    <property type="molecule type" value="Genomic_DNA"/>
</dbReference>
<organism evidence="1 2">
    <name type="scientific">Eretmocerus hayati</name>
    <dbReference type="NCBI Taxonomy" id="131215"/>
    <lineage>
        <taxon>Eukaryota</taxon>
        <taxon>Metazoa</taxon>
        <taxon>Ecdysozoa</taxon>
        <taxon>Arthropoda</taxon>
        <taxon>Hexapoda</taxon>
        <taxon>Insecta</taxon>
        <taxon>Pterygota</taxon>
        <taxon>Neoptera</taxon>
        <taxon>Endopterygota</taxon>
        <taxon>Hymenoptera</taxon>
        <taxon>Apocrita</taxon>
        <taxon>Proctotrupomorpha</taxon>
        <taxon>Chalcidoidea</taxon>
        <taxon>Aphelinidae</taxon>
        <taxon>Aphelininae</taxon>
        <taxon>Eretmocerus</taxon>
    </lineage>
</organism>
<comment type="caution">
    <text evidence="1">The sequence shown here is derived from an EMBL/GenBank/DDBJ whole genome shotgun (WGS) entry which is preliminary data.</text>
</comment>